<name>A0AAJ6QTL3_9ACAR</name>
<proteinExistence type="inferred from homology"/>
<dbReference type="NCBIfam" id="NF006108">
    <property type="entry name" value="PRK08259.1"/>
    <property type="match status" value="1"/>
</dbReference>
<reference evidence="4" key="1">
    <citation type="submission" date="2025-08" db="UniProtKB">
        <authorList>
            <consortium name="RefSeq"/>
        </authorList>
    </citation>
    <scope>IDENTIFICATION</scope>
</reference>
<comment type="similarity">
    <text evidence="1 2">Belongs to the enoyl-CoA hydratase/isomerase family.</text>
</comment>
<evidence type="ECO:0000313" key="3">
    <source>
        <dbReference type="Proteomes" id="UP000694867"/>
    </source>
</evidence>
<dbReference type="Pfam" id="PF00378">
    <property type="entry name" value="ECH_1"/>
    <property type="match status" value="1"/>
</dbReference>
<evidence type="ECO:0000313" key="4">
    <source>
        <dbReference type="RefSeq" id="XP_003743500.1"/>
    </source>
</evidence>
<protein>
    <submittedName>
        <fullName evidence="4">Uncharacterized protein LOC100904807</fullName>
    </submittedName>
</protein>
<dbReference type="Gene3D" id="1.10.287.2460">
    <property type="match status" value="1"/>
</dbReference>
<evidence type="ECO:0000256" key="1">
    <source>
        <dbReference type="ARBA" id="ARBA00005254"/>
    </source>
</evidence>
<dbReference type="SUPFAM" id="SSF52096">
    <property type="entry name" value="ClpP/crotonase"/>
    <property type="match status" value="1"/>
</dbReference>
<dbReference type="RefSeq" id="XP_003743500.1">
    <property type="nucleotide sequence ID" value="XM_003743452.1"/>
</dbReference>
<sequence>MRAKTLVQIETINNIRLIGINRPEKKNCVNSRTADLLLEAFEEFDRDSSVNVAVLYGIGGTFCAGYDLEEASRADQKLMEKFKTRRPMGPSGMLTSKPTVAAVQGFAVAGGLELALWCDLRVMEETAVVGVYCRRFGIPLIDGGTVRLPKLIGLSRAMDLILTGRPVDAQEALQMGLANRVVSCGTGLGQAVDLAHRIARFPQECVKADRMSAYHSTFDAANMQEALDYEFEHGSKILDTESKTGAKRFLEGYGRHGSFNMVNPVKS</sequence>
<dbReference type="KEGG" id="goe:100904807"/>
<dbReference type="PANTHER" id="PTHR43802">
    <property type="entry name" value="ENOYL-COA HYDRATASE"/>
    <property type="match status" value="1"/>
</dbReference>
<dbReference type="InterPro" id="IPR029045">
    <property type="entry name" value="ClpP/crotonase-like_dom_sf"/>
</dbReference>
<dbReference type="Proteomes" id="UP000694867">
    <property type="component" value="Unplaced"/>
</dbReference>
<keyword evidence="3" id="KW-1185">Reference proteome</keyword>
<dbReference type="PROSITE" id="PS00166">
    <property type="entry name" value="ENOYL_COA_HYDRATASE"/>
    <property type="match status" value="1"/>
</dbReference>
<dbReference type="GO" id="GO:0003824">
    <property type="term" value="F:catalytic activity"/>
    <property type="evidence" value="ECO:0007669"/>
    <property type="project" value="InterPro"/>
</dbReference>
<evidence type="ECO:0000256" key="2">
    <source>
        <dbReference type="RuleBase" id="RU003707"/>
    </source>
</evidence>
<dbReference type="PANTHER" id="PTHR43802:SF1">
    <property type="entry name" value="IP11341P-RELATED"/>
    <property type="match status" value="1"/>
</dbReference>
<organism evidence="3 4">
    <name type="scientific">Galendromus occidentalis</name>
    <name type="common">western predatory mite</name>
    <dbReference type="NCBI Taxonomy" id="34638"/>
    <lineage>
        <taxon>Eukaryota</taxon>
        <taxon>Metazoa</taxon>
        <taxon>Ecdysozoa</taxon>
        <taxon>Arthropoda</taxon>
        <taxon>Chelicerata</taxon>
        <taxon>Arachnida</taxon>
        <taxon>Acari</taxon>
        <taxon>Parasitiformes</taxon>
        <taxon>Mesostigmata</taxon>
        <taxon>Gamasina</taxon>
        <taxon>Phytoseioidea</taxon>
        <taxon>Phytoseiidae</taxon>
        <taxon>Typhlodrominae</taxon>
        <taxon>Galendromus</taxon>
    </lineage>
</organism>
<dbReference type="GeneID" id="100904807"/>
<dbReference type="AlphaFoldDB" id="A0AAJ6QTL3"/>
<dbReference type="InterPro" id="IPR001753">
    <property type="entry name" value="Enoyl-CoA_hydra/iso"/>
</dbReference>
<dbReference type="CDD" id="cd06558">
    <property type="entry name" value="crotonase-like"/>
    <property type="match status" value="1"/>
</dbReference>
<dbReference type="InterPro" id="IPR018376">
    <property type="entry name" value="Enoyl-CoA_hyd/isom_CS"/>
</dbReference>
<dbReference type="Gene3D" id="3.90.226.10">
    <property type="entry name" value="2-enoyl-CoA Hydratase, Chain A, domain 1"/>
    <property type="match status" value="1"/>
</dbReference>
<accession>A0AAJ6QTL3</accession>
<gene>
    <name evidence="4" type="primary">LOC100904807</name>
</gene>